<keyword evidence="1" id="KW-1133">Transmembrane helix</keyword>
<sequence>MLDLTENPKLVSIISLGFLHFFPLIYCSIVFFFIIIINRFISNINP</sequence>
<name>A0A8J5Y6X0_9ROSI</name>
<feature type="transmembrane region" description="Helical" evidence="1">
    <location>
        <begin position="12"/>
        <end position="37"/>
    </location>
</feature>
<comment type="caution">
    <text evidence="2">The sequence shown here is derived from an EMBL/GenBank/DDBJ whole genome shotgun (WGS) entry which is preliminary data.</text>
</comment>
<keyword evidence="3" id="KW-1185">Reference proteome</keyword>
<protein>
    <submittedName>
        <fullName evidence="2">Uncharacterized protein</fullName>
    </submittedName>
</protein>
<dbReference type="Proteomes" id="UP000701853">
    <property type="component" value="Chromosome 9"/>
</dbReference>
<reference evidence="2 3" key="1">
    <citation type="journal article" date="2021" name="bioRxiv">
        <title>The Gossypium anomalum genome as a resource for cotton improvement and evolutionary analysis of hybrid incompatibility.</title>
        <authorList>
            <person name="Grover C.E."/>
            <person name="Yuan D."/>
            <person name="Arick M.A."/>
            <person name="Miller E.R."/>
            <person name="Hu G."/>
            <person name="Peterson D.G."/>
            <person name="Wendel J.F."/>
            <person name="Udall J.A."/>
        </authorList>
    </citation>
    <scope>NUCLEOTIDE SEQUENCE [LARGE SCALE GENOMIC DNA]</scope>
    <source>
        <strain evidence="2">JFW-Udall</strain>
        <tissue evidence="2">Leaf</tissue>
    </source>
</reference>
<dbReference type="AlphaFoldDB" id="A0A8J5Y6X0"/>
<accession>A0A8J5Y6X0</accession>
<keyword evidence="1" id="KW-0812">Transmembrane</keyword>
<organism evidence="2 3">
    <name type="scientific">Gossypium anomalum</name>
    <dbReference type="NCBI Taxonomy" id="47600"/>
    <lineage>
        <taxon>Eukaryota</taxon>
        <taxon>Viridiplantae</taxon>
        <taxon>Streptophyta</taxon>
        <taxon>Embryophyta</taxon>
        <taxon>Tracheophyta</taxon>
        <taxon>Spermatophyta</taxon>
        <taxon>Magnoliopsida</taxon>
        <taxon>eudicotyledons</taxon>
        <taxon>Gunneridae</taxon>
        <taxon>Pentapetalae</taxon>
        <taxon>rosids</taxon>
        <taxon>malvids</taxon>
        <taxon>Malvales</taxon>
        <taxon>Malvaceae</taxon>
        <taxon>Malvoideae</taxon>
        <taxon>Gossypium</taxon>
    </lineage>
</organism>
<evidence type="ECO:0000313" key="2">
    <source>
        <dbReference type="EMBL" id="KAG8483243.1"/>
    </source>
</evidence>
<dbReference type="EMBL" id="JAHUZN010000009">
    <property type="protein sequence ID" value="KAG8483243.1"/>
    <property type="molecule type" value="Genomic_DNA"/>
</dbReference>
<proteinExistence type="predicted"/>
<keyword evidence="1" id="KW-0472">Membrane</keyword>
<evidence type="ECO:0000313" key="3">
    <source>
        <dbReference type="Proteomes" id="UP000701853"/>
    </source>
</evidence>
<gene>
    <name evidence="2" type="ORF">CXB51_022181</name>
</gene>
<evidence type="ECO:0000256" key="1">
    <source>
        <dbReference type="SAM" id="Phobius"/>
    </source>
</evidence>